<comment type="similarity">
    <text evidence="3 10">Belongs to the SHMT family.</text>
</comment>
<dbReference type="UniPathway" id="UPA00288">
    <property type="reaction ID" value="UER01023"/>
</dbReference>
<evidence type="ECO:0000256" key="5">
    <source>
        <dbReference type="ARBA" id="ARBA00022490"/>
    </source>
</evidence>
<keyword evidence="6 10" id="KW-0554">One-carbon metabolism</keyword>
<evidence type="ECO:0000256" key="3">
    <source>
        <dbReference type="ARBA" id="ARBA00006376"/>
    </source>
</evidence>
<evidence type="ECO:0000256" key="4">
    <source>
        <dbReference type="ARBA" id="ARBA00011738"/>
    </source>
</evidence>
<gene>
    <name evidence="10" type="primary">glyA</name>
    <name evidence="14" type="ORF">FMM08_06930</name>
</gene>
<evidence type="ECO:0000259" key="13">
    <source>
        <dbReference type="Pfam" id="PF00464"/>
    </source>
</evidence>
<dbReference type="OrthoDB" id="9803846at2"/>
<keyword evidence="5 10" id="KW-0963">Cytoplasm</keyword>
<feature type="domain" description="Serine hydroxymethyltransferase-like" evidence="13">
    <location>
        <begin position="20"/>
        <end position="402"/>
    </location>
</feature>
<dbReference type="GO" id="GO:0004372">
    <property type="term" value="F:glycine hydroxymethyltransferase activity"/>
    <property type="evidence" value="ECO:0007669"/>
    <property type="project" value="UniProtKB-UniRule"/>
</dbReference>
<evidence type="ECO:0000313" key="14">
    <source>
        <dbReference type="EMBL" id="TXR57179.1"/>
    </source>
</evidence>
<feature type="site" description="Plays an important role in substrate specificity" evidence="10">
    <location>
        <position position="241"/>
    </location>
</feature>
<comment type="subcellular location">
    <subcellularLocation>
        <location evidence="2 10">Cytoplasm</location>
    </subcellularLocation>
</comment>
<keyword evidence="15" id="KW-1185">Reference proteome</keyword>
<comment type="caution">
    <text evidence="10">Lacks conserved residue(s) required for the propagation of feature annotation.</text>
</comment>
<dbReference type="Gene3D" id="3.90.1150.10">
    <property type="entry name" value="Aspartate Aminotransferase, domain 1"/>
    <property type="match status" value="1"/>
</dbReference>
<comment type="function">
    <text evidence="9">Catalyzes the reversible interconversion of serine and glycine with tetrahydrofolate (THF) serving as the one-carbon carrier. This reaction serves as the major source of one-carbon groups required for the biosynthesis of purines, thymidylate, methionine, and other important biomolecules. Also exhibits THF-independent aldolase activity toward beta-hydroxyamino acids, producing glycine and aldehydes, via a retro-aldol mechanism. Thus, is able to catalyze the cleavage of L-allo-threonine.</text>
</comment>
<evidence type="ECO:0000256" key="2">
    <source>
        <dbReference type="ARBA" id="ARBA00004496"/>
    </source>
</evidence>
<comment type="pathway">
    <text evidence="10">Amino-acid biosynthesis; glycine biosynthesis; glycine from L-serine: step 1/1.</text>
</comment>
<dbReference type="GO" id="GO:0008168">
    <property type="term" value="F:methyltransferase activity"/>
    <property type="evidence" value="ECO:0007669"/>
    <property type="project" value="UniProtKB-KW"/>
</dbReference>
<keyword evidence="7 10" id="KW-0808">Transferase</keyword>
<reference evidence="14 15" key="1">
    <citation type="submission" date="2019-07" db="EMBL/GenBank/DDBJ databases">
        <title>Quadrisphaera sp. strain DD2A genome sequencing and assembly.</title>
        <authorList>
            <person name="Kim I."/>
        </authorList>
    </citation>
    <scope>NUCLEOTIDE SEQUENCE [LARGE SCALE GENOMIC DNA]</scope>
    <source>
        <strain evidence="14 15">DD2A</strain>
    </source>
</reference>
<keyword evidence="10" id="KW-0028">Amino-acid biosynthesis</keyword>
<sequence>MTAGLHQQLRQPEGVLDRSLADTDPEVAAAVDAELLRQQSTLEMIASENFAPVAVMQAQGSVLTNKYAEGYPGRRYYGGCENVDVVEQLAVDRLKALFGAGFANVQPHSGAQANAAVMHALLKPGDTILGLDLAHGGHLSHGMKLNFSGRLYDVAAYHVREDDHRVDMDEVERLARERRPQLIIAGWSAYPRQLDLAHFRRIADEVGALLVVDMAHFAGLVAAGLHPSPLPHAHVVTSTTHKTLGGPRGGIILSNDPAIAKKVNSAVFPGQQGGPLEHVIAAKAVAFKLAAEPAFTERQERTLRGARILAERLTSPEATAAGIGVVSGGTDVHLVLVDLRHSDLDGQQAEDRLHSIGITVNRNAVPFDPRPPMVSSGVRIGTPALAARGFDDDDFREVADIIATALQPGTSEGQLAELGQRVHDLAQAHPLYPHLSPLSSEPTRQTTETSR</sequence>
<dbReference type="InterPro" id="IPR019798">
    <property type="entry name" value="Ser_HO-MeTrfase_PLP_BS"/>
</dbReference>
<evidence type="ECO:0000256" key="12">
    <source>
        <dbReference type="SAM" id="MobiDB-lite"/>
    </source>
</evidence>
<evidence type="ECO:0000256" key="9">
    <source>
        <dbReference type="ARBA" id="ARBA00054606"/>
    </source>
</evidence>
<feature type="binding site" evidence="10">
    <location>
        <begin position="137"/>
        <end position="139"/>
    </location>
    <ligand>
        <name>(6S)-5,6,7,8-tetrahydrofolate</name>
        <dbReference type="ChEBI" id="CHEBI:57453"/>
    </ligand>
</feature>
<evidence type="ECO:0000256" key="7">
    <source>
        <dbReference type="ARBA" id="ARBA00022679"/>
    </source>
</evidence>
<accession>A0A5C8ZJ60</accession>
<dbReference type="FunFam" id="3.40.640.10:FF:000001">
    <property type="entry name" value="Serine hydroxymethyltransferase"/>
    <property type="match status" value="1"/>
</dbReference>
<dbReference type="PIRSF" id="PIRSF000412">
    <property type="entry name" value="SHMT"/>
    <property type="match status" value="1"/>
</dbReference>
<comment type="catalytic activity">
    <reaction evidence="10">
        <text>(6R)-5,10-methylene-5,6,7,8-tetrahydrofolate + glycine + H2O = (6S)-5,6,7,8-tetrahydrofolate + L-serine</text>
        <dbReference type="Rhea" id="RHEA:15481"/>
        <dbReference type="ChEBI" id="CHEBI:15377"/>
        <dbReference type="ChEBI" id="CHEBI:15636"/>
        <dbReference type="ChEBI" id="CHEBI:33384"/>
        <dbReference type="ChEBI" id="CHEBI:57305"/>
        <dbReference type="ChEBI" id="CHEBI:57453"/>
        <dbReference type="EC" id="2.1.2.1"/>
    </reaction>
</comment>
<evidence type="ECO:0000313" key="15">
    <source>
        <dbReference type="Proteomes" id="UP000321234"/>
    </source>
</evidence>
<dbReference type="GO" id="GO:0030170">
    <property type="term" value="F:pyridoxal phosphate binding"/>
    <property type="evidence" value="ECO:0007669"/>
    <property type="project" value="UniProtKB-UniRule"/>
</dbReference>
<dbReference type="NCBIfam" id="NF000586">
    <property type="entry name" value="PRK00011.1"/>
    <property type="match status" value="1"/>
</dbReference>
<dbReference type="HAMAP" id="MF_00051">
    <property type="entry name" value="SHMT"/>
    <property type="match status" value="1"/>
</dbReference>
<evidence type="ECO:0000256" key="6">
    <source>
        <dbReference type="ARBA" id="ARBA00022563"/>
    </source>
</evidence>
<comment type="pathway">
    <text evidence="10">One-carbon metabolism; tetrahydrofolate interconversion.</text>
</comment>
<evidence type="ECO:0000256" key="8">
    <source>
        <dbReference type="ARBA" id="ARBA00022898"/>
    </source>
</evidence>
<dbReference type="InterPro" id="IPR001085">
    <property type="entry name" value="Ser_HO-MeTrfase"/>
</dbReference>
<dbReference type="EMBL" id="VKAC01000003">
    <property type="protein sequence ID" value="TXR57179.1"/>
    <property type="molecule type" value="Genomic_DNA"/>
</dbReference>
<keyword evidence="8 10" id="KW-0663">Pyridoxal phosphate</keyword>
<organism evidence="14 15">
    <name type="scientific">Quadrisphaera setariae</name>
    <dbReference type="NCBI Taxonomy" id="2593304"/>
    <lineage>
        <taxon>Bacteria</taxon>
        <taxon>Bacillati</taxon>
        <taxon>Actinomycetota</taxon>
        <taxon>Actinomycetes</taxon>
        <taxon>Kineosporiales</taxon>
        <taxon>Kineosporiaceae</taxon>
        <taxon>Quadrisphaera</taxon>
    </lineage>
</organism>
<feature type="region of interest" description="Disordered" evidence="12">
    <location>
        <begin position="430"/>
        <end position="451"/>
    </location>
</feature>
<dbReference type="Proteomes" id="UP000321234">
    <property type="component" value="Unassembled WGS sequence"/>
</dbReference>
<dbReference type="EC" id="2.1.2.1" evidence="10"/>
<dbReference type="PROSITE" id="PS00096">
    <property type="entry name" value="SHMT"/>
    <property type="match status" value="1"/>
</dbReference>
<dbReference type="UniPathway" id="UPA00193"/>
<dbReference type="GO" id="GO:0032259">
    <property type="term" value="P:methylation"/>
    <property type="evidence" value="ECO:0007669"/>
    <property type="project" value="UniProtKB-KW"/>
</dbReference>
<protein>
    <recommendedName>
        <fullName evidence="10">Serine hydroxymethyltransferase</fullName>
        <shortName evidence="10">SHMT</shortName>
        <shortName evidence="10">Serine methylase</shortName>
        <ecNumber evidence="10">2.1.2.1</ecNumber>
    </recommendedName>
</protein>
<dbReference type="GO" id="GO:0019264">
    <property type="term" value="P:glycine biosynthetic process from serine"/>
    <property type="evidence" value="ECO:0007669"/>
    <property type="project" value="UniProtKB-UniRule"/>
</dbReference>
<dbReference type="SUPFAM" id="SSF53383">
    <property type="entry name" value="PLP-dependent transferases"/>
    <property type="match status" value="1"/>
</dbReference>
<dbReference type="InterPro" id="IPR049943">
    <property type="entry name" value="Ser_HO-MeTrfase-like"/>
</dbReference>
<evidence type="ECO:0000256" key="11">
    <source>
        <dbReference type="PIRSR" id="PIRSR000412-50"/>
    </source>
</evidence>
<dbReference type="PANTHER" id="PTHR11680:SF35">
    <property type="entry name" value="SERINE HYDROXYMETHYLTRANSFERASE 1"/>
    <property type="match status" value="1"/>
</dbReference>
<proteinExistence type="inferred from homology"/>
<dbReference type="CDD" id="cd00378">
    <property type="entry name" value="SHMT"/>
    <property type="match status" value="1"/>
</dbReference>
<evidence type="ECO:0000256" key="10">
    <source>
        <dbReference type="HAMAP-Rule" id="MF_00051"/>
    </source>
</evidence>
<dbReference type="PANTHER" id="PTHR11680">
    <property type="entry name" value="SERINE HYDROXYMETHYLTRANSFERASE"/>
    <property type="match status" value="1"/>
</dbReference>
<feature type="binding site" evidence="10">
    <location>
        <position position="133"/>
    </location>
    <ligand>
        <name>(6S)-5,6,7,8-tetrahydrofolate</name>
        <dbReference type="ChEBI" id="CHEBI:57453"/>
    </ligand>
</feature>
<dbReference type="Gene3D" id="3.40.640.10">
    <property type="entry name" value="Type I PLP-dependent aspartate aminotransferase-like (Major domain)"/>
    <property type="match status" value="1"/>
</dbReference>
<comment type="caution">
    <text evidence="14">The sequence shown here is derived from an EMBL/GenBank/DDBJ whole genome shotgun (WGS) entry which is preliminary data.</text>
</comment>
<name>A0A5C8ZJ60_9ACTN</name>
<dbReference type="AlphaFoldDB" id="A0A5C8ZJ60"/>
<dbReference type="Pfam" id="PF00464">
    <property type="entry name" value="SHMT"/>
    <property type="match status" value="1"/>
</dbReference>
<dbReference type="RefSeq" id="WP_147925598.1">
    <property type="nucleotide sequence ID" value="NZ_VKAC01000003.1"/>
</dbReference>
<dbReference type="GO" id="GO:0042803">
    <property type="term" value="F:protein homodimerization activity"/>
    <property type="evidence" value="ECO:0007669"/>
    <property type="project" value="UniProtKB-ARBA"/>
</dbReference>
<keyword evidence="14" id="KW-0489">Methyltransferase</keyword>
<evidence type="ECO:0000256" key="1">
    <source>
        <dbReference type="ARBA" id="ARBA00001933"/>
    </source>
</evidence>
<comment type="cofactor">
    <cofactor evidence="1 10 11">
        <name>pyridoxal 5'-phosphate</name>
        <dbReference type="ChEBI" id="CHEBI:597326"/>
    </cofactor>
</comment>
<dbReference type="InterPro" id="IPR015421">
    <property type="entry name" value="PyrdxlP-dep_Trfase_major"/>
</dbReference>
<feature type="modified residue" description="N6-(pyridoxal phosphate)lysine" evidence="10 11">
    <location>
        <position position="242"/>
    </location>
</feature>
<feature type="compositionally biased region" description="Polar residues" evidence="12">
    <location>
        <begin position="437"/>
        <end position="451"/>
    </location>
</feature>
<dbReference type="GO" id="GO:0005829">
    <property type="term" value="C:cytosol"/>
    <property type="evidence" value="ECO:0007669"/>
    <property type="project" value="TreeGrafter"/>
</dbReference>
<dbReference type="InterPro" id="IPR039429">
    <property type="entry name" value="SHMT-like_dom"/>
</dbReference>
<dbReference type="InterPro" id="IPR015424">
    <property type="entry name" value="PyrdxlP-dep_Trfase"/>
</dbReference>
<dbReference type="GO" id="GO:0035999">
    <property type="term" value="P:tetrahydrofolate interconversion"/>
    <property type="evidence" value="ECO:0007669"/>
    <property type="project" value="UniProtKB-UniRule"/>
</dbReference>
<dbReference type="InterPro" id="IPR015422">
    <property type="entry name" value="PyrdxlP-dep_Trfase_small"/>
</dbReference>
<comment type="subunit">
    <text evidence="4 10">Homodimer.</text>
</comment>